<evidence type="ECO:0000313" key="1">
    <source>
        <dbReference type="EMBL" id="PIP22430.1"/>
    </source>
</evidence>
<evidence type="ECO:0000313" key="2">
    <source>
        <dbReference type="Proteomes" id="UP000229054"/>
    </source>
</evidence>
<gene>
    <name evidence="1" type="ORF">COX38_00600</name>
</gene>
<reference evidence="1 2" key="1">
    <citation type="submission" date="2017-09" db="EMBL/GenBank/DDBJ databases">
        <title>Depth-based differentiation of microbial function through sediment-hosted aquifers and enrichment of novel symbionts in the deep terrestrial subsurface.</title>
        <authorList>
            <person name="Probst A.J."/>
            <person name="Ladd B."/>
            <person name="Jarett J.K."/>
            <person name="Geller-Mcgrath D.E."/>
            <person name="Sieber C.M."/>
            <person name="Emerson J.B."/>
            <person name="Anantharaman K."/>
            <person name="Thomas B.C."/>
            <person name="Malmstrom R."/>
            <person name="Stieglmeier M."/>
            <person name="Klingl A."/>
            <person name="Woyke T."/>
            <person name="Ryan C.M."/>
            <person name="Banfield J.F."/>
        </authorList>
    </citation>
    <scope>NUCLEOTIDE SEQUENCE [LARGE SCALE GENOMIC DNA]</scope>
    <source>
        <strain evidence="1">CG23_combo_of_CG06-09_8_20_14_all_39_25</strain>
    </source>
</reference>
<dbReference type="Proteomes" id="UP000229054">
    <property type="component" value="Unassembled WGS sequence"/>
</dbReference>
<protein>
    <submittedName>
        <fullName evidence="1">Uncharacterized protein</fullName>
    </submittedName>
</protein>
<name>A0A2G9YT70_9BACT</name>
<dbReference type="AlphaFoldDB" id="A0A2G9YT70"/>
<sequence>MEFIVKGPFKDNIYNLTRKIGYFFEGKEEAKGELVFARPLRGYPRFHLFLRVDQEGNKIIFDLHLDQKAPIYKGVAAHSAEYGSEVVKKEAERIKETIKKEIRL</sequence>
<dbReference type="EMBL" id="PCRN01000024">
    <property type="protein sequence ID" value="PIP22430.1"/>
    <property type="molecule type" value="Genomic_DNA"/>
</dbReference>
<accession>A0A2G9YT70</accession>
<proteinExistence type="predicted"/>
<organism evidence="1 2">
    <name type="scientific">Candidatus Nealsonbacteria bacterium CG23_combo_of_CG06-09_8_20_14_all_39_25</name>
    <dbReference type="NCBI Taxonomy" id="1974723"/>
    <lineage>
        <taxon>Bacteria</taxon>
        <taxon>Candidatus Nealsoniibacteriota</taxon>
    </lineage>
</organism>
<comment type="caution">
    <text evidence="1">The sequence shown here is derived from an EMBL/GenBank/DDBJ whole genome shotgun (WGS) entry which is preliminary data.</text>
</comment>